<keyword evidence="9" id="KW-1185">Reference proteome</keyword>
<protein>
    <recommendedName>
        <fullName evidence="6">Phosphofructokinase</fullName>
    </recommendedName>
</protein>
<dbReference type="GO" id="GO:0005524">
    <property type="term" value="F:ATP binding"/>
    <property type="evidence" value="ECO:0007669"/>
    <property type="project" value="UniProtKB-KW"/>
</dbReference>
<dbReference type="PIRSF" id="PIRSF000535">
    <property type="entry name" value="1PFK/6PFK/LacC"/>
    <property type="match status" value="1"/>
</dbReference>
<gene>
    <name evidence="8" type="ORF">SAMN05444276_101890</name>
</gene>
<dbReference type="Proteomes" id="UP000182944">
    <property type="component" value="Unassembled WGS sequence"/>
</dbReference>
<keyword evidence="5" id="KW-0067">ATP-binding</keyword>
<keyword evidence="2 6" id="KW-0808">Transferase</keyword>
<evidence type="ECO:0000256" key="5">
    <source>
        <dbReference type="ARBA" id="ARBA00022840"/>
    </source>
</evidence>
<dbReference type="NCBIfam" id="TIGR03168">
    <property type="entry name" value="1-PFK"/>
    <property type="match status" value="1"/>
</dbReference>
<feature type="domain" description="Carbohydrate kinase PfkB" evidence="7">
    <location>
        <begin position="34"/>
        <end position="318"/>
    </location>
</feature>
<dbReference type="RefSeq" id="WP_231572820.1">
    <property type="nucleotide sequence ID" value="NZ_JRKP01000090.1"/>
</dbReference>
<evidence type="ECO:0000256" key="4">
    <source>
        <dbReference type="ARBA" id="ARBA00022777"/>
    </source>
</evidence>
<dbReference type="STRING" id="1545044.SAMN05444276_101890"/>
<dbReference type="InterPro" id="IPR029056">
    <property type="entry name" value="Ribokinase-like"/>
</dbReference>
<dbReference type="PROSITE" id="PS00583">
    <property type="entry name" value="PFKB_KINASES_1"/>
    <property type="match status" value="1"/>
</dbReference>
<dbReference type="AlphaFoldDB" id="A0A1H2T9R8"/>
<comment type="similarity">
    <text evidence="1 6">Belongs to the carbohydrate kinase PfkB family.</text>
</comment>
<dbReference type="InterPro" id="IPR011611">
    <property type="entry name" value="PfkB_dom"/>
</dbReference>
<evidence type="ECO:0000313" key="9">
    <source>
        <dbReference type="Proteomes" id="UP000182944"/>
    </source>
</evidence>
<dbReference type="GO" id="GO:0005829">
    <property type="term" value="C:cytosol"/>
    <property type="evidence" value="ECO:0007669"/>
    <property type="project" value="TreeGrafter"/>
</dbReference>
<keyword evidence="4 8" id="KW-0418">Kinase</keyword>
<dbReference type="InterPro" id="IPR017583">
    <property type="entry name" value="Tagatose/fructose_Pkinase"/>
</dbReference>
<evidence type="ECO:0000256" key="6">
    <source>
        <dbReference type="PIRNR" id="PIRNR000535"/>
    </source>
</evidence>
<sequence>MVGMIPAGAGGQAPILTVTLNPALDVATSAEAVVPELKLRCDAPQVDPGGGGINVSRAIARMGGRSTALVALGGGTGARLCDLMRAEGLAMLRLDAPGETRQSLSVTDRGSGAQFRFVLPGPDWGAPEVGLALDSIAAAASPGGIVVLSGSNPPGVPAEFAARLGARLARQGDGTGAGAVRLFVDTSGAALAAVAAGTGGPVAVLRMDGPEAEGLAGRPLATRAETADFAAALAASGAARTVIVARGADGNILAGPEGRWHAEAHRVEIVSKVGAGDSFVAGYTLAVARGMAAPEALGLAAACASAACMTPATELCRPEDVARLYDTRVVTPI</sequence>
<keyword evidence="3" id="KW-0547">Nucleotide-binding</keyword>
<dbReference type="Pfam" id="PF00294">
    <property type="entry name" value="PfkB"/>
    <property type="match status" value="1"/>
</dbReference>
<organism evidence="8 9">
    <name type="scientific">Paracoccus sanguinis</name>
    <dbReference type="NCBI Taxonomy" id="1545044"/>
    <lineage>
        <taxon>Bacteria</taxon>
        <taxon>Pseudomonadati</taxon>
        <taxon>Pseudomonadota</taxon>
        <taxon>Alphaproteobacteria</taxon>
        <taxon>Rhodobacterales</taxon>
        <taxon>Paracoccaceae</taxon>
        <taxon>Paracoccus</taxon>
    </lineage>
</organism>
<dbReference type="GO" id="GO:0003872">
    <property type="term" value="F:6-phosphofructokinase activity"/>
    <property type="evidence" value="ECO:0007669"/>
    <property type="project" value="TreeGrafter"/>
</dbReference>
<evidence type="ECO:0000256" key="1">
    <source>
        <dbReference type="ARBA" id="ARBA00010688"/>
    </source>
</evidence>
<dbReference type="InterPro" id="IPR002173">
    <property type="entry name" value="Carboh/pur_kinase_PfkB_CS"/>
</dbReference>
<evidence type="ECO:0000256" key="2">
    <source>
        <dbReference type="ARBA" id="ARBA00022679"/>
    </source>
</evidence>
<dbReference type="PANTHER" id="PTHR46566:SF2">
    <property type="entry name" value="ATP-DEPENDENT 6-PHOSPHOFRUCTOKINASE ISOZYME 2"/>
    <property type="match status" value="1"/>
</dbReference>
<evidence type="ECO:0000259" key="7">
    <source>
        <dbReference type="Pfam" id="PF00294"/>
    </source>
</evidence>
<name>A0A1H2T9R8_9RHOB</name>
<evidence type="ECO:0000256" key="3">
    <source>
        <dbReference type="ARBA" id="ARBA00022741"/>
    </source>
</evidence>
<evidence type="ECO:0000313" key="8">
    <source>
        <dbReference type="EMBL" id="SDW40693.1"/>
    </source>
</evidence>
<dbReference type="SUPFAM" id="SSF53613">
    <property type="entry name" value="Ribokinase-like"/>
    <property type="match status" value="1"/>
</dbReference>
<reference evidence="9" key="1">
    <citation type="submission" date="2016-10" db="EMBL/GenBank/DDBJ databases">
        <authorList>
            <person name="Varghese N."/>
            <person name="Submissions S."/>
        </authorList>
    </citation>
    <scope>NUCLEOTIDE SEQUENCE [LARGE SCALE GENOMIC DNA]</scope>
    <source>
        <strain evidence="9">DSM 29303</strain>
    </source>
</reference>
<dbReference type="PANTHER" id="PTHR46566">
    <property type="entry name" value="1-PHOSPHOFRUCTOKINASE-RELATED"/>
    <property type="match status" value="1"/>
</dbReference>
<proteinExistence type="inferred from homology"/>
<dbReference type="EMBL" id="FNNA01000001">
    <property type="protein sequence ID" value="SDW40693.1"/>
    <property type="molecule type" value="Genomic_DNA"/>
</dbReference>
<dbReference type="Gene3D" id="3.40.1190.20">
    <property type="match status" value="1"/>
</dbReference>
<accession>A0A1H2T9R8</accession>